<name>R1I1R4_9PSEU</name>
<keyword evidence="1" id="KW-0732">Signal</keyword>
<dbReference type="Gene3D" id="2.80.10.50">
    <property type="match status" value="1"/>
</dbReference>
<gene>
    <name evidence="3" type="ORF">H480_21272</name>
</gene>
<dbReference type="EMBL" id="AOUO01000307">
    <property type="protein sequence ID" value="EOD66466.1"/>
    <property type="molecule type" value="Genomic_DNA"/>
</dbReference>
<sequence length="161" mass="17991">MALRKILTVGSVSLLAVFGGTATASAQSNPPPNGAWVHMHNEATTRCIDDSDFKFRTNDCNNSFNQTWAVAQYSDGSYRFENMSTFRCIDDSDFGFRTNICNNSVYQRWAYIINSTDPSAYALKNLGTGRCIDDSDFGFRTNTCNLTAYQTFFDTPYTNAP</sequence>
<dbReference type="eggNOG" id="ENOG502ZN5I">
    <property type="taxonomic scope" value="Bacteria"/>
</dbReference>
<dbReference type="PROSITE" id="PS50231">
    <property type="entry name" value="RICIN_B_LECTIN"/>
    <property type="match status" value="1"/>
</dbReference>
<evidence type="ECO:0000259" key="2">
    <source>
        <dbReference type="Pfam" id="PF14200"/>
    </source>
</evidence>
<evidence type="ECO:0000256" key="1">
    <source>
        <dbReference type="SAM" id="SignalP"/>
    </source>
</evidence>
<reference evidence="3 4" key="1">
    <citation type="submission" date="2013-02" db="EMBL/GenBank/DDBJ databases">
        <title>Draft genome sequence of Amycolatopsis vancoresmycina strain DSM 44592T.</title>
        <authorList>
            <person name="Kumar S."/>
            <person name="Kaur N."/>
            <person name="Kaur C."/>
            <person name="Raghava G.P.S."/>
            <person name="Mayilraj S."/>
        </authorList>
    </citation>
    <scope>NUCLEOTIDE SEQUENCE [LARGE SCALE GENOMIC DNA]</scope>
    <source>
        <strain evidence="3 4">DSM 44592</strain>
    </source>
</reference>
<comment type="caution">
    <text evidence="3">The sequence shown here is derived from an EMBL/GenBank/DDBJ whole genome shotgun (WGS) entry which is preliminary data.</text>
</comment>
<dbReference type="SUPFAM" id="SSF50370">
    <property type="entry name" value="Ricin B-like lectins"/>
    <property type="match status" value="1"/>
</dbReference>
<dbReference type="InterPro" id="IPR035992">
    <property type="entry name" value="Ricin_B-like_lectins"/>
</dbReference>
<evidence type="ECO:0000313" key="4">
    <source>
        <dbReference type="Proteomes" id="UP000014139"/>
    </source>
</evidence>
<feature type="domain" description="Ricin B lectin" evidence="2">
    <location>
        <begin position="65"/>
        <end position="135"/>
    </location>
</feature>
<dbReference type="Proteomes" id="UP000014139">
    <property type="component" value="Unassembled WGS sequence"/>
</dbReference>
<evidence type="ECO:0000313" key="3">
    <source>
        <dbReference type="EMBL" id="EOD66466.1"/>
    </source>
</evidence>
<proteinExistence type="predicted"/>
<dbReference type="Pfam" id="PF14200">
    <property type="entry name" value="RicinB_lectin_2"/>
    <property type="match status" value="1"/>
</dbReference>
<protein>
    <submittedName>
        <fullName evidence="3">Ricin B lectin</fullName>
    </submittedName>
</protein>
<dbReference type="AlphaFoldDB" id="R1I1R4"/>
<dbReference type="GO" id="GO:0030246">
    <property type="term" value="F:carbohydrate binding"/>
    <property type="evidence" value="ECO:0007669"/>
    <property type="project" value="UniProtKB-KW"/>
</dbReference>
<feature type="signal peptide" evidence="1">
    <location>
        <begin position="1"/>
        <end position="26"/>
    </location>
</feature>
<feature type="chain" id="PRO_5004352472" evidence="1">
    <location>
        <begin position="27"/>
        <end position="161"/>
    </location>
</feature>
<accession>R1I1R4</accession>
<keyword evidence="4" id="KW-1185">Reference proteome</keyword>
<dbReference type="PATRIC" id="fig|1292037.4.peg.4029"/>
<dbReference type="CDD" id="cd23415">
    <property type="entry name" value="beta-trefoil_Ricin_AH"/>
    <property type="match status" value="1"/>
</dbReference>
<organism evidence="3 4">
    <name type="scientific">Amycolatopsis vancoresmycina DSM 44592</name>
    <dbReference type="NCBI Taxonomy" id="1292037"/>
    <lineage>
        <taxon>Bacteria</taxon>
        <taxon>Bacillati</taxon>
        <taxon>Actinomycetota</taxon>
        <taxon>Actinomycetes</taxon>
        <taxon>Pseudonocardiales</taxon>
        <taxon>Pseudonocardiaceae</taxon>
        <taxon>Amycolatopsis</taxon>
    </lineage>
</organism>
<keyword evidence="3" id="KW-0430">Lectin</keyword>
<dbReference type="InterPro" id="IPR000772">
    <property type="entry name" value="Ricin_B_lectin"/>
</dbReference>